<reference evidence="1 2" key="1">
    <citation type="submission" date="2019-04" db="EMBL/GenBank/DDBJ databases">
        <authorList>
            <person name="Hwang J.C."/>
        </authorList>
    </citation>
    <scope>NUCLEOTIDE SEQUENCE [LARGE SCALE GENOMIC DNA]</scope>
    <source>
        <strain evidence="1 2">IMCC35002</strain>
    </source>
</reference>
<proteinExistence type="predicted"/>
<dbReference type="OrthoDB" id="2936081at2"/>
<protein>
    <submittedName>
        <fullName evidence="1">DUF2750 domain-containing protein</fullName>
    </submittedName>
</protein>
<name>A0A4U1BML1_9GAMM</name>
<dbReference type="RefSeq" id="WP_136863950.1">
    <property type="nucleotide sequence ID" value="NZ_SWCJ01000010.1"/>
</dbReference>
<gene>
    <name evidence="1" type="ORF">FCL42_13510</name>
</gene>
<organism evidence="1 2">
    <name type="scientific">Ferrimonas aestuarii</name>
    <dbReference type="NCBI Taxonomy" id="2569539"/>
    <lineage>
        <taxon>Bacteria</taxon>
        <taxon>Pseudomonadati</taxon>
        <taxon>Pseudomonadota</taxon>
        <taxon>Gammaproteobacteria</taxon>
        <taxon>Alteromonadales</taxon>
        <taxon>Ferrimonadaceae</taxon>
        <taxon>Ferrimonas</taxon>
    </lineage>
</organism>
<dbReference type="EMBL" id="SWCJ01000010">
    <property type="protein sequence ID" value="TKB53968.1"/>
    <property type="molecule type" value="Genomic_DNA"/>
</dbReference>
<comment type="caution">
    <text evidence="1">The sequence shown here is derived from an EMBL/GenBank/DDBJ whole genome shotgun (WGS) entry which is preliminary data.</text>
</comment>
<accession>A0A4U1BML1</accession>
<dbReference type="AlphaFoldDB" id="A0A4U1BML1"/>
<dbReference type="InterPro" id="IPR021284">
    <property type="entry name" value="DUF2750"/>
</dbReference>
<dbReference type="Proteomes" id="UP000305675">
    <property type="component" value="Unassembled WGS sequence"/>
</dbReference>
<dbReference type="Pfam" id="PF11042">
    <property type="entry name" value="DUF2750"/>
    <property type="match status" value="1"/>
</dbReference>
<evidence type="ECO:0000313" key="2">
    <source>
        <dbReference type="Proteomes" id="UP000305675"/>
    </source>
</evidence>
<evidence type="ECO:0000313" key="1">
    <source>
        <dbReference type="EMBL" id="TKB53968.1"/>
    </source>
</evidence>
<keyword evidence="2" id="KW-1185">Reference proteome</keyword>
<sequence length="123" mass="13765">MPFTQEQIDGFYRQTSQQRFAEFIEQVKQNQKLWTLANEQGCVLVDTGEEQCLVLWHDEALAQSWAVEDYQGCKAMAISLGDFLEKWAPGMTKDGFDIAVVPTRGGEGDVMSAEELANELAAD</sequence>